<organism evidence="3 4">
    <name type="scientific">Aphanomyces astaci</name>
    <name type="common">Crayfish plague agent</name>
    <dbReference type="NCBI Taxonomy" id="112090"/>
    <lineage>
        <taxon>Eukaryota</taxon>
        <taxon>Sar</taxon>
        <taxon>Stramenopiles</taxon>
        <taxon>Oomycota</taxon>
        <taxon>Saprolegniomycetes</taxon>
        <taxon>Saprolegniales</taxon>
        <taxon>Verrucalvaceae</taxon>
        <taxon>Aphanomyces</taxon>
    </lineage>
</organism>
<evidence type="ECO:0000313" key="3">
    <source>
        <dbReference type="EMBL" id="RHZ05030.1"/>
    </source>
</evidence>
<feature type="transmembrane region" description="Helical" evidence="2">
    <location>
        <begin position="432"/>
        <end position="451"/>
    </location>
</feature>
<gene>
    <name evidence="3" type="ORF">DYB31_008475</name>
</gene>
<feature type="compositionally biased region" description="Polar residues" evidence="1">
    <location>
        <begin position="589"/>
        <end position="603"/>
    </location>
</feature>
<feature type="transmembrane region" description="Helical" evidence="2">
    <location>
        <begin position="33"/>
        <end position="52"/>
    </location>
</feature>
<accession>A0A397EZG6</accession>
<feature type="region of interest" description="Disordered" evidence="1">
    <location>
        <begin position="578"/>
        <end position="603"/>
    </location>
</feature>
<evidence type="ECO:0000313" key="4">
    <source>
        <dbReference type="Proteomes" id="UP000266196"/>
    </source>
</evidence>
<feature type="transmembrane region" description="Helical" evidence="2">
    <location>
        <begin position="280"/>
        <end position="301"/>
    </location>
</feature>
<keyword evidence="2" id="KW-0472">Membrane</keyword>
<sequence length="603" mass="68800">MDQETAFNSASFDASPVDKTFPMGNLFHIGLQLPVYSSLLSFVYVIAFVVLIKSLLTQLELKASPHPKYFKLLTQMYRGASPSPCIHPSSSFSCSIPRHHHVELLVGGLINFLSKRLMEFGVFEDDSDKYTAWEATDDMILFFAISLTIQSVIMFLRLRARNVQLDELSLLTPSELYTKATADGTQPHIAKPFVSATKMFILRDFFLRQYKLPRLFLFAKYLRAVQDTEIIHLYEVEKSTWILLVLVQGFYYILSDYSLPANRDDLSSPTIRDSIHTNRLLVLFALILALTVMMLLLYAYLKKCVSIMVVHAGGDEAQLLSALKHIADSAEVAPVDTTETTLLQLFDRTEHLPEYETESSFAALCATMFRKVTGSKWGRKHPTPHLACDLHLPLFSRKAVHVLAKFCLTLNAFYFGFLFQSFMVLLRKARGWSLGVIASQLALLLVNMTLLSPRIIRQFALINGIVRVCPGELKQVLEHFTDVLELQKRMVNAIHHHTTTHRLDLHELLADLQSHDPTQSRFVERDVLRHVIANYGFKFSKLKFNTFVRLQCKTQGTQVRYDLFFKVLEREAAALSAEQAQRKRRPVQTRMTTSESPSISHFV</sequence>
<dbReference type="EMBL" id="QUTE01013232">
    <property type="protein sequence ID" value="RHZ05030.1"/>
    <property type="molecule type" value="Genomic_DNA"/>
</dbReference>
<keyword evidence="2" id="KW-0812">Transmembrane</keyword>
<feature type="transmembrane region" description="Helical" evidence="2">
    <location>
        <begin position="241"/>
        <end position="260"/>
    </location>
</feature>
<comment type="caution">
    <text evidence="3">The sequence shown here is derived from an EMBL/GenBank/DDBJ whole genome shotgun (WGS) entry which is preliminary data.</text>
</comment>
<protein>
    <recommendedName>
        <fullName evidence="5">EF-hand domain-containing protein</fullName>
    </recommendedName>
</protein>
<name>A0A397EZG6_APHAT</name>
<dbReference type="VEuPathDB" id="FungiDB:H257_05592"/>
<proteinExistence type="predicted"/>
<evidence type="ECO:0008006" key="5">
    <source>
        <dbReference type="Google" id="ProtNLM"/>
    </source>
</evidence>
<feature type="transmembrane region" description="Helical" evidence="2">
    <location>
        <begin position="402"/>
        <end position="426"/>
    </location>
</feature>
<keyword evidence="2" id="KW-1133">Transmembrane helix</keyword>
<evidence type="ECO:0000256" key="2">
    <source>
        <dbReference type="SAM" id="Phobius"/>
    </source>
</evidence>
<reference evidence="3 4" key="1">
    <citation type="submission" date="2018-08" db="EMBL/GenBank/DDBJ databases">
        <title>Aphanomyces genome sequencing and annotation.</title>
        <authorList>
            <person name="Minardi D."/>
            <person name="Oidtmann B."/>
            <person name="Van Der Giezen M."/>
            <person name="Studholme D.J."/>
        </authorList>
    </citation>
    <scope>NUCLEOTIDE SEQUENCE [LARGE SCALE GENOMIC DNA]</scope>
    <source>
        <strain evidence="3 4">197901</strain>
    </source>
</reference>
<dbReference type="Proteomes" id="UP000266196">
    <property type="component" value="Unassembled WGS sequence"/>
</dbReference>
<dbReference type="AlphaFoldDB" id="A0A397EZG6"/>
<feature type="transmembrane region" description="Helical" evidence="2">
    <location>
        <begin position="139"/>
        <end position="158"/>
    </location>
</feature>
<evidence type="ECO:0000256" key="1">
    <source>
        <dbReference type="SAM" id="MobiDB-lite"/>
    </source>
</evidence>